<proteinExistence type="predicted"/>
<dbReference type="Gene3D" id="3.10.620.30">
    <property type="match status" value="1"/>
</dbReference>
<dbReference type="EMBL" id="FNFO01000012">
    <property type="protein sequence ID" value="SDM29441.1"/>
    <property type="molecule type" value="Genomic_DNA"/>
</dbReference>
<gene>
    <name evidence="2" type="ORF">SAMN05421823_1122</name>
</gene>
<dbReference type="Pfam" id="PF12969">
    <property type="entry name" value="DUF3857"/>
    <property type="match status" value="1"/>
</dbReference>
<dbReference type="Gene3D" id="2.60.40.3140">
    <property type="match status" value="1"/>
</dbReference>
<evidence type="ECO:0000313" key="2">
    <source>
        <dbReference type="EMBL" id="SDM29441.1"/>
    </source>
</evidence>
<protein>
    <recommendedName>
        <fullName evidence="1">DUF3857 domain-containing protein</fullName>
    </recommendedName>
</protein>
<sequence>MHFLSIRNGLITSLLVCLWGTGRAQSPQQKFGKIEVEDFSVALPASDSGAAAVVLFDVGQSYFEWANGLGLRVNFERHTRIKILTKAGLDYASSYVTLTERSGDKEVLPTLKGYTYNLVDGKVEKEKLDKSGIFSEELSKTIQRQKFTLPNVREGSIIEFTYRIQSPFLWNLRDWAFQSDIPVLWSEYNVTIPDWFVYKQLSQGYEPFFVADQKRASTQLNMTYNNGQGRSGQSSLQSHVQNIPSVEYKWIMKEVPALHEEQYMTTFADYIAKIEFELTGVEIPGQMTDSYARSWATLNKDLLESDDFGQSISRTGYFKNELALIKTQHSQPAAQMAAIFNHVRSKVKWNGEMNHIFLSNGLRKAYDKGVGNVAEVNLILTAMLREAGYQADPVILSTRSHGRVNPAVPLIARFNYVVVAVQHEGAEFLIDATDPLSMPDMLPFRCLNGNGWRVSTTRPGWVETQGNARASLMTQAQIELDEAGQVVGRMNVSSAGHAAMITRSAILKEGKDEFTDAFVKKHSDWNVSNLAISNLEQADEALKLEYDIATEGGMATGDMIYLTPMMLEGITENPFKSEARKFPVDYGMTSEKVHIVSINIPEGYSVEEMPKPVLVTLPDKGGKFTYSATVMNNKVQVISKVQLMKPMYFGEEYTYLREFYNMIVAKHAEQVVLKKN</sequence>
<dbReference type="InterPro" id="IPR024618">
    <property type="entry name" value="DUF3857"/>
</dbReference>
<reference evidence="2 3" key="1">
    <citation type="submission" date="2016-10" db="EMBL/GenBank/DDBJ databases">
        <authorList>
            <person name="de Groot N.N."/>
        </authorList>
    </citation>
    <scope>NUCLEOTIDE SEQUENCE [LARGE SCALE GENOMIC DNA]</scope>
    <source>
        <strain evidence="2 3">DSM 25186</strain>
    </source>
</reference>
<feature type="domain" description="DUF3857" evidence="1">
    <location>
        <begin position="73"/>
        <end position="194"/>
    </location>
</feature>
<name>A0A1G9S1T4_9BACT</name>
<dbReference type="OrthoDB" id="98874at2"/>
<organism evidence="2 3">
    <name type="scientific">Catalinimonas alkaloidigena</name>
    <dbReference type="NCBI Taxonomy" id="1075417"/>
    <lineage>
        <taxon>Bacteria</taxon>
        <taxon>Pseudomonadati</taxon>
        <taxon>Bacteroidota</taxon>
        <taxon>Cytophagia</taxon>
        <taxon>Cytophagales</taxon>
        <taxon>Catalimonadaceae</taxon>
        <taxon>Catalinimonas</taxon>
    </lineage>
</organism>
<evidence type="ECO:0000259" key="1">
    <source>
        <dbReference type="Pfam" id="PF12969"/>
    </source>
</evidence>
<accession>A0A1G9S1T4</accession>
<dbReference type="STRING" id="1075417.SAMN05421823_1122"/>
<keyword evidence="3" id="KW-1185">Reference proteome</keyword>
<dbReference type="Gene3D" id="2.60.120.1130">
    <property type="match status" value="1"/>
</dbReference>
<evidence type="ECO:0000313" key="3">
    <source>
        <dbReference type="Proteomes" id="UP000198510"/>
    </source>
</evidence>
<dbReference type="AlphaFoldDB" id="A0A1G9S1T4"/>
<dbReference type="Proteomes" id="UP000198510">
    <property type="component" value="Unassembled WGS sequence"/>
</dbReference>